<name>A0A2T6BM52_9RHOB</name>
<reference evidence="1 2" key="1">
    <citation type="submission" date="2018-04" db="EMBL/GenBank/DDBJ databases">
        <title>Genomic Encyclopedia of Archaeal and Bacterial Type Strains, Phase II (KMG-II): from individual species to whole genera.</title>
        <authorList>
            <person name="Goeker M."/>
        </authorList>
    </citation>
    <scope>NUCLEOTIDE SEQUENCE [LARGE SCALE GENOMIC DNA]</scope>
    <source>
        <strain evidence="1 2">DSM 100977</strain>
    </source>
</reference>
<dbReference type="Proteomes" id="UP000243978">
    <property type="component" value="Unassembled WGS sequence"/>
</dbReference>
<proteinExistence type="predicted"/>
<accession>A0A2T6BM52</accession>
<dbReference type="Pfam" id="PF13489">
    <property type="entry name" value="Methyltransf_23"/>
    <property type="match status" value="1"/>
</dbReference>
<keyword evidence="1" id="KW-0489">Methyltransferase</keyword>
<dbReference type="EMBL" id="QBKS01000001">
    <property type="protein sequence ID" value="PTX57163.1"/>
    <property type="molecule type" value="Genomic_DNA"/>
</dbReference>
<dbReference type="GO" id="GO:0032259">
    <property type="term" value="P:methylation"/>
    <property type="evidence" value="ECO:0007669"/>
    <property type="project" value="UniProtKB-KW"/>
</dbReference>
<dbReference type="RefSeq" id="WP_107845288.1">
    <property type="nucleotide sequence ID" value="NZ_QBKS01000001.1"/>
</dbReference>
<organism evidence="1 2">
    <name type="scientific">Litoreibacter ponti</name>
    <dbReference type="NCBI Taxonomy" id="1510457"/>
    <lineage>
        <taxon>Bacteria</taxon>
        <taxon>Pseudomonadati</taxon>
        <taxon>Pseudomonadota</taxon>
        <taxon>Alphaproteobacteria</taxon>
        <taxon>Rhodobacterales</taxon>
        <taxon>Roseobacteraceae</taxon>
        <taxon>Litoreibacter</taxon>
    </lineage>
</organism>
<dbReference type="GO" id="GO:0008168">
    <property type="term" value="F:methyltransferase activity"/>
    <property type="evidence" value="ECO:0007669"/>
    <property type="project" value="UniProtKB-KW"/>
</dbReference>
<comment type="caution">
    <text evidence="1">The sequence shown here is derived from an EMBL/GenBank/DDBJ whole genome shotgun (WGS) entry which is preliminary data.</text>
</comment>
<protein>
    <submittedName>
        <fullName evidence="1">Methyltransferase family protein</fullName>
    </submittedName>
</protein>
<dbReference type="Gene3D" id="3.40.50.150">
    <property type="entry name" value="Vaccinia Virus protein VP39"/>
    <property type="match status" value="1"/>
</dbReference>
<evidence type="ECO:0000313" key="1">
    <source>
        <dbReference type="EMBL" id="PTX57163.1"/>
    </source>
</evidence>
<dbReference type="SUPFAM" id="SSF53335">
    <property type="entry name" value="S-adenosyl-L-methionine-dependent methyltransferases"/>
    <property type="match status" value="1"/>
</dbReference>
<evidence type="ECO:0000313" key="2">
    <source>
        <dbReference type="Proteomes" id="UP000243978"/>
    </source>
</evidence>
<gene>
    <name evidence="1" type="ORF">C8N43_1829</name>
</gene>
<sequence length="264" mass="30703">MRVFEQTARASWTTPVPAEFYEPYKLGQYSEDRIQNVMWKYLSHEQNIERAWVRINHHMPETLNADKPLDILEFSTAHGAMLEVWRREGHRVVGTDFAWTSEDGANVKHKGVRKPWHQKLLGEVRRQSHEGTPGKKIIEGWPYQPIIESLGLDVRLFDGGVRPYPFKDKSFDVVCCFQAIEAYSEPEGWLDTIREFCRISRKSIVVGFNPLPVETAETQDRIEAARIAWLDLQRFNELGFRTTFFEIGQTRRGIHPTVCKLMAV</sequence>
<dbReference type="InterPro" id="IPR029063">
    <property type="entry name" value="SAM-dependent_MTases_sf"/>
</dbReference>
<dbReference type="OrthoDB" id="7814581at2"/>
<keyword evidence="1" id="KW-0808">Transferase</keyword>
<dbReference type="AlphaFoldDB" id="A0A2T6BM52"/>
<keyword evidence="2" id="KW-1185">Reference proteome</keyword>